<organism evidence="2 5">
    <name type="scientific">Chryseobacterium rhizosphaerae</name>
    <dbReference type="NCBI Taxonomy" id="395937"/>
    <lineage>
        <taxon>Bacteria</taxon>
        <taxon>Pseudomonadati</taxon>
        <taxon>Bacteroidota</taxon>
        <taxon>Flavobacteriia</taxon>
        <taxon>Flavobacteriales</taxon>
        <taxon>Weeksellaceae</taxon>
        <taxon>Chryseobacterium group</taxon>
        <taxon>Chryseobacterium</taxon>
    </lineage>
</organism>
<gene>
    <name evidence="3" type="ORF">DRF57_13530</name>
    <name evidence="2" type="ORF">J2787_000668</name>
</gene>
<keyword evidence="1" id="KW-0450">Lipoyl</keyword>
<dbReference type="Pfam" id="PF01597">
    <property type="entry name" value="GCV_H"/>
    <property type="match status" value="1"/>
</dbReference>
<evidence type="ECO:0000313" key="4">
    <source>
        <dbReference type="Proteomes" id="UP000256491"/>
    </source>
</evidence>
<dbReference type="GO" id="GO:0009249">
    <property type="term" value="P:protein lipoylation"/>
    <property type="evidence" value="ECO:0007669"/>
    <property type="project" value="TreeGrafter"/>
</dbReference>
<dbReference type="Gene3D" id="2.40.50.100">
    <property type="match status" value="1"/>
</dbReference>
<dbReference type="RefSeq" id="WP_115919052.1">
    <property type="nucleotide sequence ID" value="NZ_BJYH01000002.1"/>
</dbReference>
<evidence type="ECO:0000256" key="1">
    <source>
        <dbReference type="ARBA" id="ARBA00022823"/>
    </source>
</evidence>
<dbReference type="InterPro" id="IPR011053">
    <property type="entry name" value="Single_hybrid_motif"/>
</dbReference>
<accession>A0AAE3Y4J9</accession>
<name>A0AAE3Y4J9_9FLAO</name>
<dbReference type="GO" id="GO:0019464">
    <property type="term" value="P:glycine decarboxylation via glycine cleavage system"/>
    <property type="evidence" value="ECO:0007669"/>
    <property type="project" value="InterPro"/>
</dbReference>
<dbReference type="CDD" id="cd06848">
    <property type="entry name" value="GCS_H"/>
    <property type="match status" value="1"/>
</dbReference>
<dbReference type="InterPro" id="IPR033753">
    <property type="entry name" value="GCV_H/Fam206"/>
</dbReference>
<dbReference type="PANTHER" id="PTHR11715">
    <property type="entry name" value="GLYCINE CLEAVAGE SYSTEM H PROTEIN"/>
    <property type="match status" value="1"/>
</dbReference>
<dbReference type="EMBL" id="QNUF01000015">
    <property type="protein sequence ID" value="REC74511.1"/>
    <property type="molecule type" value="Genomic_DNA"/>
</dbReference>
<sequence length="123" mass="14503">MLIPKNLYYTENHLWLRKIGLYDFCIGITDFAQKEIGEINLIEFNLEENTIEEKKTWGFVYGTHKTFPLILPNEFTITDVNIMLNENPSHINIAPYSYWFLSISADICTSEFLTNKEYIQLIK</sequence>
<reference evidence="3 4" key="1">
    <citation type="journal article" date="2010" name="Syst. Appl. Microbiol.">
        <title>Four new species of Chryseobacterium from the rhizosphere of coastal sand dune plants, Chryseobacterium elymi sp. nov., Chryseobacterium hagamense sp. nov., Chryseobacterium lathyri sp. nov. and Chryseobacterium rhizosphaerae sp. nov.</title>
        <authorList>
            <person name="Cho S.H."/>
            <person name="Lee K.S."/>
            <person name="Shin D.S."/>
            <person name="Han J.H."/>
            <person name="Park K.S."/>
            <person name="Lee C.H."/>
            <person name="Park K.H."/>
            <person name="Kim S.B."/>
        </authorList>
    </citation>
    <scope>NUCLEOTIDE SEQUENCE [LARGE SCALE GENOMIC DNA]</scope>
    <source>
        <strain evidence="3 4">KCTC 22548</strain>
    </source>
</reference>
<reference evidence="2" key="3">
    <citation type="submission" date="2023-07" db="EMBL/GenBank/DDBJ databases">
        <title>Sorghum-associated microbial communities from plants grown in Nebraska, USA.</title>
        <authorList>
            <person name="Schachtman D."/>
        </authorList>
    </citation>
    <scope>NUCLEOTIDE SEQUENCE</scope>
    <source>
        <strain evidence="2">DS2360</strain>
    </source>
</reference>
<dbReference type="SUPFAM" id="SSF51230">
    <property type="entry name" value="Single hybrid motif"/>
    <property type="match status" value="1"/>
</dbReference>
<dbReference type="GO" id="GO:0005737">
    <property type="term" value="C:cytoplasm"/>
    <property type="evidence" value="ECO:0007669"/>
    <property type="project" value="TreeGrafter"/>
</dbReference>
<comment type="caution">
    <text evidence="2">The sequence shown here is derived from an EMBL/GenBank/DDBJ whole genome shotgun (WGS) entry which is preliminary data.</text>
</comment>
<evidence type="ECO:0000313" key="5">
    <source>
        <dbReference type="Proteomes" id="UP001184861"/>
    </source>
</evidence>
<dbReference type="AlphaFoldDB" id="A0AAE3Y4J9"/>
<evidence type="ECO:0000313" key="3">
    <source>
        <dbReference type="EMBL" id="REC74511.1"/>
    </source>
</evidence>
<protein>
    <submittedName>
        <fullName evidence="2">Glycine cleavage system H protein</fullName>
    </submittedName>
    <submittedName>
        <fullName evidence="3">Glycine cleavage system protein H</fullName>
    </submittedName>
</protein>
<dbReference type="Proteomes" id="UP001184861">
    <property type="component" value="Unassembled WGS sequence"/>
</dbReference>
<evidence type="ECO:0000313" key="2">
    <source>
        <dbReference type="EMBL" id="MDR6525298.1"/>
    </source>
</evidence>
<reference evidence="3" key="2">
    <citation type="submission" date="2018-06" db="EMBL/GenBank/DDBJ databases">
        <authorList>
            <person name="Newman J.D."/>
            <person name="Hugo C.J."/>
            <person name="Kriek I.-M."/>
            <person name="Nel L."/>
        </authorList>
    </citation>
    <scope>NUCLEOTIDE SEQUENCE</scope>
    <source>
        <strain evidence="3">KCTC 22548</strain>
    </source>
</reference>
<dbReference type="GO" id="GO:0005960">
    <property type="term" value="C:glycine cleavage complex"/>
    <property type="evidence" value="ECO:0007669"/>
    <property type="project" value="InterPro"/>
</dbReference>
<dbReference type="Proteomes" id="UP000256491">
    <property type="component" value="Unassembled WGS sequence"/>
</dbReference>
<keyword evidence="4" id="KW-1185">Reference proteome</keyword>
<proteinExistence type="predicted"/>
<dbReference type="InterPro" id="IPR002930">
    <property type="entry name" value="GCV_H"/>
</dbReference>
<dbReference type="PANTHER" id="PTHR11715:SF3">
    <property type="entry name" value="GLYCINE CLEAVAGE SYSTEM H PROTEIN-RELATED"/>
    <property type="match status" value="1"/>
</dbReference>
<dbReference type="EMBL" id="JAVDQY010000001">
    <property type="protein sequence ID" value="MDR6525298.1"/>
    <property type="molecule type" value="Genomic_DNA"/>
</dbReference>